<evidence type="ECO:0000256" key="1">
    <source>
        <dbReference type="SAM" id="MobiDB-lite"/>
    </source>
</evidence>
<protein>
    <submittedName>
        <fullName evidence="2">Uncharacterized protein</fullName>
    </submittedName>
</protein>
<reference evidence="3" key="1">
    <citation type="journal article" date="2018" name="Nat. Microbiol.">
        <title>Leveraging single-cell genomics to expand the fungal tree of life.</title>
        <authorList>
            <person name="Ahrendt S.R."/>
            <person name="Quandt C.A."/>
            <person name="Ciobanu D."/>
            <person name="Clum A."/>
            <person name="Salamov A."/>
            <person name="Andreopoulos B."/>
            <person name="Cheng J.F."/>
            <person name="Woyke T."/>
            <person name="Pelin A."/>
            <person name="Henrissat B."/>
            <person name="Reynolds N.K."/>
            <person name="Benny G.L."/>
            <person name="Smith M.E."/>
            <person name="James T.Y."/>
            <person name="Grigoriev I.V."/>
        </authorList>
    </citation>
    <scope>NUCLEOTIDE SEQUENCE [LARGE SCALE GENOMIC DNA]</scope>
</reference>
<evidence type="ECO:0000313" key="3">
    <source>
        <dbReference type="Proteomes" id="UP000269721"/>
    </source>
</evidence>
<organism evidence="2 3">
    <name type="scientific">Blyttiomyces helicus</name>
    <dbReference type="NCBI Taxonomy" id="388810"/>
    <lineage>
        <taxon>Eukaryota</taxon>
        <taxon>Fungi</taxon>
        <taxon>Fungi incertae sedis</taxon>
        <taxon>Chytridiomycota</taxon>
        <taxon>Chytridiomycota incertae sedis</taxon>
        <taxon>Chytridiomycetes</taxon>
        <taxon>Chytridiomycetes incertae sedis</taxon>
        <taxon>Blyttiomyces</taxon>
    </lineage>
</organism>
<accession>A0A4P9WKZ2</accession>
<dbReference type="AlphaFoldDB" id="A0A4P9WKZ2"/>
<feature type="compositionally biased region" description="Basic and acidic residues" evidence="1">
    <location>
        <begin position="80"/>
        <end position="92"/>
    </location>
</feature>
<keyword evidence="3" id="KW-1185">Reference proteome</keyword>
<feature type="region of interest" description="Disordered" evidence="1">
    <location>
        <begin position="74"/>
        <end position="103"/>
    </location>
</feature>
<gene>
    <name evidence="2" type="ORF">BDK51DRAFT_53139</name>
</gene>
<name>A0A4P9WKZ2_9FUNG</name>
<sequence>MLSSRKGRDSSHRVRAPEEIQLSFVNVVFPFVPSLDCSPGPLHSGDGVSLRPIPQYVLYPITYSLIFHPSPRIPRQSAGWKEEEASTRRPKPEGPPPTVGCGTRGYERAQRTIGSKCPAVPATCAPPGIPHTSLPAPTASGPPLSAANAAASEMVALYRDLLCLSEDRKMEALALFAQVEIAKAKAVSNWARCEFVKQHTPTARAFAEAALEDERAKRQVRRGQRASLDPTMKRIPGTSRELPGQLTLRGGVTKILMVARKNDHQKDGVGNWRIGYRYHLTGRSRAGMQLTLTELMRIKKEKRIGCATK</sequence>
<evidence type="ECO:0000313" key="2">
    <source>
        <dbReference type="EMBL" id="RKO93504.1"/>
    </source>
</evidence>
<proteinExistence type="predicted"/>
<dbReference type="Proteomes" id="UP000269721">
    <property type="component" value="Unassembled WGS sequence"/>
</dbReference>
<dbReference type="EMBL" id="KZ994217">
    <property type="protein sequence ID" value="RKO93504.1"/>
    <property type="molecule type" value="Genomic_DNA"/>
</dbReference>
<feature type="region of interest" description="Disordered" evidence="1">
    <location>
        <begin position="220"/>
        <end position="243"/>
    </location>
</feature>